<dbReference type="STRING" id="48003.BLA55_03665"/>
<dbReference type="EMBL" id="CP017813">
    <property type="protein sequence ID" value="APJ38731.1"/>
    <property type="molecule type" value="Genomic_DNA"/>
</dbReference>
<evidence type="ECO:0000313" key="1">
    <source>
        <dbReference type="EMBL" id="APJ38731.1"/>
    </source>
</evidence>
<protein>
    <recommendedName>
        <fullName evidence="3">PTS glucose transporter subunit IIB</fullName>
    </recommendedName>
</protein>
<evidence type="ECO:0008006" key="3">
    <source>
        <dbReference type="Google" id="ProtNLM"/>
    </source>
</evidence>
<accession>A0A1L4FSX9</accession>
<dbReference type="AlphaFoldDB" id="A0A1L4FSX9"/>
<reference evidence="2" key="1">
    <citation type="submission" date="2016-10" db="EMBL/GenBank/DDBJ databases">
        <authorList>
            <person name="Beylefeld A."/>
            <person name="Abolnik C."/>
        </authorList>
    </citation>
    <scope>NUCLEOTIDE SEQUENCE [LARGE SCALE GENOMIC DNA]</scope>
    <source>
        <strain evidence="2">B359_6</strain>
    </source>
</reference>
<name>A0A1L4FSX9_9BACT</name>
<dbReference type="InterPro" id="IPR036878">
    <property type="entry name" value="Glu_permease_IIB"/>
</dbReference>
<dbReference type="Proteomes" id="UP000184322">
    <property type="component" value="Chromosome"/>
</dbReference>
<dbReference type="Gene3D" id="3.30.1360.60">
    <property type="entry name" value="Glucose permease domain IIB"/>
    <property type="match status" value="1"/>
</dbReference>
<sequence length="123" mass="14043">MLLKDKIKMIFLTIITFGLIWIKWTKMKNSNLENSFYVANKLPFKMEQFYAIIPKESILSISNTHIRTNITVADASKVAIEELQKLKNVTGVVVMSNKISLVLNEYAPVLAQELLKQKGENNV</sequence>
<evidence type="ECO:0000313" key="2">
    <source>
        <dbReference type="Proteomes" id="UP000184322"/>
    </source>
</evidence>
<dbReference type="GO" id="GO:0008982">
    <property type="term" value="F:protein-N(PI)-phosphohistidine-sugar phosphotransferase activity"/>
    <property type="evidence" value="ECO:0007669"/>
    <property type="project" value="InterPro"/>
</dbReference>
<dbReference type="GO" id="GO:0009401">
    <property type="term" value="P:phosphoenolpyruvate-dependent sugar phosphotransferase system"/>
    <property type="evidence" value="ECO:0007669"/>
    <property type="project" value="InterPro"/>
</dbReference>
<organism evidence="1 2">
    <name type="scientific">Mycoplasmopsis pullorum</name>
    <dbReference type="NCBI Taxonomy" id="48003"/>
    <lineage>
        <taxon>Bacteria</taxon>
        <taxon>Bacillati</taxon>
        <taxon>Mycoplasmatota</taxon>
        <taxon>Mycoplasmoidales</taxon>
        <taxon>Metamycoplasmataceae</taxon>
        <taxon>Mycoplasmopsis</taxon>
    </lineage>
</organism>
<dbReference type="KEGG" id="mpul:BLA55_03665"/>
<dbReference type="SUPFAM" id="SSF55604">
    <property type="entry name" value="Glucose permease domain IIB"/>
    <property type="match status" value="1"/>
</dbReference>
<keyword evidence="2" id="KW-1185">Reference proteome</keyword>
<gene>
    <name evidence="1" type="ORF">BLA55_03665</name>
</gene>
<proteinExistence type="predicted"/>